<evidence type="ECO:0000313" key="4">
    <source>
        <dbReference type="Proteomes" id="UP001501772"/>
    </source>
</evidence>
<dbReference type="Pfam" id="PF08327">
    <property type="entry name" value="AHSA1"/>
    <property type="match status" value="1"/>
</dbReference>
<name>A0ABP8BCF0_9SPHI</name>
<reference evidence="4" key="1">
    <citation type="journal article" date="2019" name="Int. J. Syst. Evol. Microbiol.">
        <title>The Global Catalogue of Microorganisms (GCM) 10K type strain sequencing project: providing services to taxonomists for standard genome sequencing and annotation.</title>
        <authorList>
            <consortium name="The Broad Institute Genomics Platform"/>
            <consortium name="The Broad Institute Genome Sequencing Center for Infectious Disease"/>
            <person name="Wu L."/>
            <person name="Ma J."/>
        </authorList>
    </citation>
    <scope>NUCLEOTIDE SEQUENCE [LARGE SCALE GENOMIC DNA]</scope>
    <source>
        <strain evidence="4">JCM 17626</strain>
    </source>
</reference>
<protein>
    <recommendedName>
        <fullName evidence="2">Activator of Hsp90 ATPase homologue 1/2-like C-terminal domain-containing protein</fullName>
    </recommendedName>
</protein>
<dbReference type="EMBL" id="BAABBY010000004">
    <property type="protein sequence ID" value="GAA4202493.1"/>
    <property type="molecule type" value="Genomic_DNA"/>
</dbReference>
<dbReference type="InterPro" id="IPR023393">
    <property type="entry name" value="START-like_dom_sf"/>
</dbReference>
<dbReference type="RefSeq" id="WP_344851064.1">
    <property type="nucleotide sequence ID" value="NZ_BAABBY010000004.1"/>
</dbReference>
<sequence>MSKNEAVFTKDVANKKLTVKRAFDAPLASVWKAWTDSKILDQWWAPHPYRAVTKTMDFREGGYWLYQMLGPEGEGSWCKENFKTIEPELRITNAVSFCDEDGKENTGFPTMYWKKEFSADGQATIVHVEITFDKAEDMDAILQMGFKEGFTAGLDNLDQYFGNNK</sequence>
<dbReference type="CDD" id="cd07814">
    <property type="entry name" value="SRPBCC_CalC_Aha1-like"/>
    <property type="match status" value="1"/>
</dbReference>
<accession>A0ABP8BCF0</accession>
<dbReference type="SUPFAM" id="SSF55961">
    <property type="entry name" value="Bet v1-like"/>
    <property type="match status" value="1"/>
</dbReference>
<evidence type="ECO:0000256" key="1">
    <source>
        <dbReference type="ARBA" id="ARBA00006817"/>
    </source>
</evidence>
<feature type="domain" description="Activator of Hsp90 ATPase homologue 1/2-like C-terminal" evidence="2">
    <location>
        <begin position="24"/>
        <end position="162"/>
    </location>
</feature>
<organism evidence="3 4">
    <name type="scientific">Pedobacter jeongneungensis</name>
    <dbReference type="NCBI Taxonomy" id="947309"/>
    <lineage>
        <taxon>Bacteria</taxon>
        <taxon>Pseudomonadati</taxon>
        <taxon>Bacteroidota</taxon>
        <taxon>Sphingobacteriia</taxon>
        <taxon>Sphingobacteriales</taxon>
        <taxon>Sphingobacteriaceae</taxon>
        <taxon>Pedobacter</taxon>
    </lineage>
</organism>
<dbReference type="InterPro" id="IPR013538">
    <property type="entry name" value="ASHA1/2-like_C"/>
</dbReference>
<dbReference type="Gene3D" id="3.30.530.20">
    <property type="match status" value="1"/>
</dbReference>
<proteinExistence type="inferred from homology"/>
<gene>
    <name evidence="3" type="ORF">GCM10022289_17330</name>
</gene>
<dbReference type="Proteomes" id="UP001501772">
    <property type="component" value="Unassembled WGS sequence"/>
</dbReference>
<comment type="caution">
    <text evidence="3">The sequence shown here is derived from an EMBL/GenBank/DDBJ whole genome shotgun (WGS) entry which is preliminary data.</text>
</comment>
<evidence type="ECO:0000313" key="3">
    <source>
        <dbReference type="EMBL" id="GAA4202493.1"/>
    </source>
</evidence>
<keyword evidence="4" id="KW-1185">Reference proteome</keyword>
<evidence type="ECO:0000259" key="2">
    <source>
        <dbReference type="Pfam" id="PF08327"/>
    </source>
</evidence>
<comment type="similarity">
    <text evidence="1">Belongs to the AHA1 family.</text>
</comment>